<name>A0A7S4M956_9EUKA</name>
<organism evidence="1">
    <name type="scientific">Prymnesium polylepis</name>
    <dbReference type="NCBI Taxonomy" id="72548"/>
    <lineage>
        <taxon>Eukaryota</taxon>
        <taxon>Haptista</taxon>
        <taxon>Haptophyta</taxon>
        <taxon>Prymnesiophyceae</taxon>
        <taxon>Prymnesiales</taxon>
        <taxon>Prymnesiaceae</taxon>
        <taxon>Prymnesium</taxon>
    </lineage>
</organism>
<dbReference type="EMBL" id="HBKO01013651">
    <property type="protein sequence ID" value="CAE2209119.1"/>
    <property type="molecule type" value="Transcribed_RNA"/>
</dbReference>
<evidence type="ECO:0000313" key="1">
    <source>
        <dbReference type="EMBL" id="CAE2209119.1"/>
    </source>
</evidence>
<protein>
    <submittedName>
        <fullName evidence="1">Uncharacterized protein</fullName>
    </submittedName>
</protein>
<dbReference type="AlphaFoldDB" id="A0A7S4M956"/>
<sequence>MSFTLPKGHVAVKVYCSRHNLGARELAVELNGIWPGLLEFVEDAGACDHMLIYLNADTWTHDPEALTVNVSEAQRIGVHLQLCNEFPSVLDPGSARKALAFKQIMDATPPDLTSGERNIYMQIAISLKGGEMREVGLAALAAKLATRVLRAPVADASRRFTSRRFTTKASVDASSSVDHSAAHSNV</sequence>
<gene>
    <name evidence="1" type="ORF">CPOL0286_LOCUS6145</name>
</gene>
<accession>A0A7S4M956</accession>
<proteinExistence type="predicted"/>
<reference evidence="1" key="1">
    <citation type="submission" date="2021-01" db="EMBL/GenBank/DDBJ databases">
        <authorList>
            <person name="Corre E."/>
            <person name="Pelletier E."/>
            <person name="Niang G."/>
            <person name="Scheremetjew M."/>
            <person name="Finn R."/>
            <person name="Kale V."/>
            <person name="Holt S."/>
            <person name="Cochrane G."/>
            <person name="Meng A."/>
            <person name="Brown T."/>
            <person name="Cohen L."/>
        </authorList>
    </citation>
    <scope>NUCLEOTIDE SEQUENCE</scope>
    <source>
        <strain evidence="1">UIO037</strain>
    </source>
</reference>